<protein>
    <recommendedName>
        <fullName evidence="4">Lipoprotein</fullName>
    </recommendedName>
</protein>
<comment type="caution">
    <text evidence="2">The sequence shown here is derived from an EMBL/GenBank/DDBJ whole genome shotgun (WGS) entry which is preliminary data.</text>
</comment>
<evidence type="ECO:0000313" key="3">
    <source>
        <dbReference type="Proteomes" id="UP001240643"/>
    </source>
</evidence>
<feature type="chain" id="PRO_5047414441" description="Lipoprotein" evidence="1">
    <location>
        <begin position="31"/>
        <end position="416"/>
    </location>
</feature>
<dbReference type="PROSITE" id="PS51257">
    <property type="entry name" value="PROKAR_LIPOPROTEIN"/>
    <property type="match status" value="1"/>
</dbReference>
<sequence length="416" mass="46110">MKHNYSRKQTLFFGFSYLSALLLSACSGSATESIDLRVDQNSKAFTKLNSEKISGNQQYSQLNFNSTFGLLAINQQKQLQQFKNNTWNKLVDGVHPTSPISADRGRLSFVDENQKYAILYNQTKVSSTYTASLFAPAVHLGGANVVIAKATNNKYNLMRVNFGSSIGLDNANSKNHFNEYSSPRQLDLYGNSHSNGHILVFGNPVNSVNTDKDVAQFKTLFYIERHNMDDINFAKPLTLTPDNLVFSTGTYQVLNFNNKNYVVATTLDAPKNQSLINLIGIENNALKIFKTSVPVTGLNSWINPFVVNNEIYATKSTDSDTGSLYKYSLPDLVETKISSGFDLGQNQTTAIGLYGVLNNNLFARATDHKSLKMINLVGSNTILEETFTSDINQIVTGNNSLFVRLTDGSVYEVKPE</sequence>
<organism evidence="2 3">
    <name type="scientific">Mycoplasmoides fastidiosum</name>
    <dbReference type="NCBI Taxonomy" id="92758"/>
    <lineage>
        <taxon>Bacteria</taxon>
        <taxon>Bacillati</taxon>
        <taxon>Mycoplasmatota</taxon>
        <taxon>Mycoplasmoidales</taxon>
        <taxon>Mycoplasmoidaceae</taxon>
        <taxon>Mycoplasmoides</taxon>
    </lineage>
</organism>
<keyword evidence="1" id="KW-0732">Signal</keyword>
<evidence type="ECO:0000313" key="2">
    <source>
        <dbReference type="EMBL" id="MDQ0514240.1"/>
    </source>
</evidence>
<evidence type="ECO:0008006" key="4">
    <source>
        <dbReference type="Google" id="ProtNLM"/>
    </source>
</evidence>
<feature type="signal peptide" evidence="1">
    <location>
        <begin position="1"/>
        <end position="30"/>
    </location>
</feature>
<evidence type="ECO:0000256" key="1">
    <source>
        <dbReference type="SAM" id="SignalP"/>
    </source>
</evidence>
<keyword evidence="3" id="KW-1185">Reference proteome</keyword>
<dbReference type="Proteomes" id="UP001240643">
    <property type="component" value="Unassembled WGS sequence"/>
</dbReference>
<gene>
    <name evidence="2" type="ORF">J2Z62_000678</name>
</gene>
<reference evidence="2" key="1">
    <citation type="submission" date="2023-07" db="EMBL/GenBank/DDBJ databases">
        <title>Genomic Encyclopedia of Type Strains, Phase IV (KMG-IV): sequencing the most valuable type-strain genomes for metagenomic binning, comparative biology and taxonomic classification.</title>
        <authorList>
            <person name="Goeker M."/>
        </authorList>
    </citation>
    <scope>NUCLEOTIDE SEQUENCE [LARGE SCALE GENOMIC DNA]</scope>
    <source>
        <strain evidence="2">DSM 21204</strain>
    </source>
</reference>
<name>A0ABU0LZW8_9BACT</name>
<accession>A0ABU0LZW8</accession>
<dbReference type="RefSeq" id="WP_256547071.1">
    <property type="nucleotide sequence ID" value="NZ_CP101809.1"/>
</dbReference>
<dbReference type="EMBL" id="JAUSWO010000001">
    <property type="protein sequence ID" value="MDQ0514240.1"/>
    <property type="molecule type" value="Genomic_DNA"/>
</dbReference>
<proteinExistence type="predicted"/>